<feature type="region of interest" description="Disordered" evidence="5">
    <location>
        <begin position="481"/>
        <end position="519"/>
    </location>
</feature>
<organism evidence="7 8">
    <name type="scientific">Prunus mume</name>
    <name type="common">Japanese apricot</name>
    <name type="synonym">Armeniaca mume</name>
    <dbReference type="NCBI Taxonomy" id="102107"/>
    <lineage>
        <taxon>Eukaryota</taxon>
        <taxon>Viridiplantae</taxon>
        <taxon>Streptophyta</taxon>
        <taxon>Embryophyta</taxon>
        <taxon>Tracheophyta</taxon>
        <taxon>Spermatophyta</taxon>
        <taxon>Magnoliopsida</taxon>
        <taxon>eudicotyledons</taxon>
        <taxon>Gunneridae</taxon>
        <taxon>Pentapetalae</taxon>
        <taxon>rosids</taxon>
        <taxon>fabids</taxon>
        <taxon>Rosales</taxon>
        <taxon>Rosaceae</taxon>
        <taxon>Amygdaloideae</taxon>
        <taxon>Amygdaleae</taxon>
        <taxon>Prunus</taxon>
    </lineage>
</organism>
<keyword evidence="3" id="KW-0862">Zinc</keyword>
<evidence type="ECO:0000313" key="8">
    <source>
        <dbReference type="RefSeq" id="XP_016647160.1"/>
    </source>
</evidence>
<dbReference type="GeneID" id="107880369"/>
<accession>A0ABM1LID3</accession>
<sequence>MDEPEEFFRKGGKQPKYTDPDKFSLEIHHGGKLIKGGGIDEYVGGEVVFLDHVDGDKMSWIELVRIVEQLGCERNELVMILITLSKIHNITATIQRDFGLEPSSQQIYRARKKACTLNKCDFVDQFHKLHDYCEELKKANPGSTVVLKTKMDGDQKRFHRLYICLDACKRGFIEGCRPLIGMDGAFIKGPHPGQLLAAVGSDGNNGMFPIAYAIVEIENKETWVWFIQHLIRDLRIENGHAYAFISDKQKGLSIAIAELIPNAEHRHCVRHFYNNFKGSHPGLTLKQILWDAARETTIPWWKCQMERMKMESEAAWKWLHPKPAQHWSRSHFKTHYKCDMLLNNLCEAFNSSIVKARDKPILQMLESIRTNLMVRMANRRVAAFKWKKSVGPRIEKIVEKNKVESGYCIPILSGDMKYQVTNMEGGQYAVDLGTRSCSCMRWDLCGIPCSHAIACISRRRQDPFDYVDECYKKAAYLNSSPGIPRGNKPENPGGNRLGIPGGTRPGIVGKVKGGGDSDTSASTITVHAAISSSENIA</sequence>
<feature type="compositionally biased region" description="Gly residues" evidence="5">
    <location>
        <begin position="495"/>
        <end position="504"/>
    </location>
</feature>
<reference evidence="8" key="2">
    <citation type="submission" date="2025-08" db="UniProtKB">
        <authorList>
            <consortium name="RefSeq"/>
        </authorList>
    </citation>
    <scope>IDENTIFICATION</scope>
</reference>
<dbReference type="InterPro" id="IPR006564">
    <property type="entry name" value="Znf_PMZ"/>
</dbReference>
<evidence type="ECO:0000259" key="6">
    <source>
        <dbReference type="PROSITE" id="PS50966"/>
    </source>
</evidence>
<dbReference type="Proteomes" id="UP000694861">
    <property type="component" value="Linkage group LG2"/>
</dbReference>
<evidence type="ECO:0000256" key="4">
    <source>
        <dbReference type="PROSITE-ProRule" id="PRU00325"/>
    </source>
</evidence>
<proteinExistence type="predicted"/>
<evidence type="ECO:0000313" key="7">
    <source>
        <dbReference type="Proteomes" id="UP000694861"/>
    </source>
</evidence>
<dbReference type="Pfam" id="PF04434">
    <property type="entry name" value="SWIM"/>
    <property type="match status" value="1"/>
</dbReference>
<name>A0ABM1LID3_PRUMU</name>
<reference evidence="7" key="1">
    <citation type="journal article" date="2012" name="Nat. Commun.">
        <title>The genome of Prunus mume.</title>
        <authorList>
            <person name="Zhang Q."/>
            <person name="Chen W."/>
            <person name="Sun L."/>
            <person name="Zhao F."/>
            <person name="Huang B."/>
            <person name="Yang W."/>
            <person name="Tao Y."/>
            <person name="Wang J."/>
            <person name="Yuan Z."/>
            <person name="Fan G."/>
            <person name="Xing Z."/>
            <person name="Han C."/>
            <person name="Pan H."/>
            <person name="Zhong X."/>
            <person name="Shi W."/>
            <person name="Liang X."/>
            <person name="Du D."/>
            <person name="Sun F."/>
            <person name="Xu Z."/>
            <person name="Hao R."/>
            <person name="Lv T."/>
            <person name="Lv Y."/>
            <person name="Zheng Z."/>
            <person name="Sun M."/>
            <person name="Luo L."/>
            <person name="Cai M."/>
            <person name="Gao Y."/>
            <person name="Wang J."/>
            <person name="Yin Y."/>
            <person name="Xu X."/>
            <person name="Cheng T."/>
            <person name="Wang J."/>
        </authorList>
    </citation>
    <scope>NUCLEOTIDE SEQUENCE [LARGE SCALE GENOMIC DNA]</scope>
</reference>
<dbReference type="PROSITE" id="PS50966">
    <property type="entry name" value="ZF_SWIM"/>
    <property type="match status" value="1"/>
</dbReference>
<dbReference type="PANTHER" id="PTHR31973:SF199">
    <property type="entry name" value="SWIM-TYPE DOMAIN-CONTAINING PROTEIN"/>
    <property type="match status" value="1"/>
</dbReference>
<feature type="domain" description="SWIM-type" evidence="6">
    <location>
        <begin position="428"/>
        <end position="460"/>
    </location>
</feature>
<evidence type="ECO:0000256" key="2">
    <source>
        <dbReference type="ARBA" id="ARBA00022771"/>
    </source>
</evidence>
<evidence type="ECO:0000256" key="1">
    <source>
        <dbReference type="ARBA" id="ARBA00022723"/>
    </source>
</evidence>
<gene>
    <name evidence="8" type="primary">LOC107880369</name>
</gene>
<dbReference type="InterPro" id="IPR018289">
    <property type="entry name" value="MULE_transposase_dom"/>
</dbReference>
<keyword evidence="7" id="KW-1185">Reference proteome</keyword>
<protein>
    <submittedName>
        <fullName evidence="8">Uncharacterized protein LOC107880369</fullName>
    </submittedName>
</protein>
<evidence type="ECO:0000256" key="3">
    <source>
        <dbReference type="ARBA" id="ARBA00022833"/>
    </source>
</evidence>
<evidence type="ECO:0000256" key="5">
    <source>
        <dbReference type="SAM" id="MobiDB-lite"/>
    </source>
</evidence>
<keyword evidence="2 4" id="KW-0863">Zinc-finger</keyword>
<dbReference type="InterPro" id="IPR058594">
    <property type="entry name" value="PB1-like_dom_pln"/>
</dbReference>
<keyword evidence="1" id="KW-0479">Metal-binding</keyword>
<dbReference type="InterPro" id="IPR007527">
    <property type="entry name" value="Znf_SWIM"/>
</dbReference>
<dbReference type="Pfam" id="PF26130">
    <property type="entry name" value="PB1-like"/>
    <property type="match status" value="1"/>
</dbReference>
<dbReference type="PANTHER" id="PTHR31973">
    <property type="entry name" value="POLYPROTEIN, PUTATIVE-RELATED"/>
    <property type="match status" value="1"/>
</dbReference>
<dbReference type="RefSeq" id="XP_016647160.1">
    <property type="nucleotide sequence ID" value="XM_016791674.1"/>
</dbReference>
<dbReference type="Pfam" id="PF10551">
    <property type="entry name" value="MULE"/>
    <property type="match status" value="1"/>
</dbReference>
<dbReference type="SMART" id="SM00575">
    <property type="entry name" value="ZnF_PMZ"/>
    <property type="match status" value="1"/>
</dbReference>